<dbReference type="EMBL" id="PFAQ01000018">
    <property type="protein sequence ID" value="PIT95108.1"/>
    <property type="molecule type" value="Genomic_DNA"/>
</dbReference>
<protein>
    <recommendedName>
        <fullName evidence="1">HD domain-containing protein</fullName>
    </recommendedName>
</protein>
<evidence type="ECO:0000259" key="1">
    <source>
        <dbReference type="PROSITE" id="PS51831"/>
    </source>
</evidence>
<dbReference type="InterPro" id="IPR006674">
    <property type="entry name" value="HD_domain"/>
</dbReference>
<dbReference type="GO" id="GO:0008832">
    <property type="term" value="F:dGTPase activity"/>
    <property type="evidence" value="ECO:0007669"/>
    <property type="project" value="TreeGrafter"/>
</dbReference>
<dbReference type="SUPFAM" id="SSF109604">
    <property type="entry name" value="HD-domain/PDEase-like"/>
    <property type="match status" value="1"/>
</dbReference>
<dbReference type="PANTHER" id="PTHR11373">
    <property type="entry name" value="DEOXYNUCLEOSIDE TRIPHOSPHATE TRIPHOSPHOHYDROLASE"/>
    <property type="match status" value="1"/>
</dbReference>
<comment type="caution">
    <text evidence="2">The sequence shown here is derived from an EMBL/GenBank/DDBJ whole genome shotgun (WGS) entry which is preliminary data.</text>
</comment>
<gene>
    <name evidence="2" type="ORF">COT98_01160</name>
</gene>
<dbReference type="PANTHER" id="PTHR11373:SF43">
    <property type="entry name" value="DEOXYGUANOSINETRIPHOSPHATE TRIPHOSPHOHYDROLASE-LIKE PROTEIN"/>
    <property type="match status" value="1"/>
</dbReference>
<dbReference type="Pfam" id="PF01966">
    <property type="entry name" value="HD"/>
    <property type="match status" value="1"/>
</dbReference>
<evidence type="ECO:0000313" key="3">
    <source>
        <dbReference type="Proteomes" id="UP000228900"/>
    </source>
</evidence>
<dbReference type="GO" id="GO:0006203">
    <property type="term" value="P:dGTP catabolic process"/>
    <property type="evidence" value="ECO:0007669"/>
    <property type="project" value="TreeGrafter"/>
</dbReference>
<sequence>MKEIDEMKGVVAYRHALRAKAFQTVYTLGRKSREDEDLLFSPARGPFETDIWKIKSCKGFRALAGKTQVFPIVQNHLVRNRLTHTLEVETIATLIAQVLGLNVSLTTAIALAHDVGHAPFGHLFERTVSEITGAEFRHENFGPILLQEIERKGQGVNISFEVLEGVSKHSRYSRRDNLLLPLEYSVVTCSDQIAYIFSDINDCLCEGRLREKNLPASVKFLGADQRSWVNTCLLALFEESVDCKTVFFTRSDVALAFESTSQWMYKNVYYKLDKEPKRIVYGMGIKRAHLLFLKRRFDLSEIDAAVLLATMTDSEVLVLSGLEKKGISGDVRNLNKLGFMERLPFVKGVGYLEKDINFSWAKK</sequence>
<accession>A0A2M6WQL7</accession>
<dbReference type="SMART" id="SM00471">
    <property type="entry name" value="HDc"/>
    <property type="match status" value="1"/>
</dbReference>
<name>A0A2M6WQL7_9BACT</name>
<proteinExistence type="predicted"/>
<dbReference type="CDD" id="cd00077">
    <property type="entry name" value="HDc"/>
    <property type="match status" value="1"/>
</dbReference>
<organism evidence="2 3">
    <name type="scientific">Candidatus Falkowbacteria bacterium CG10_big_fil_rev_8_21_14_0_10_39_9</name>
    <dbReference type="NCBI Taxonomy" id="1974566"/>
    <lineage>
        <taxon>Bacteria</taxon>
        <taxon>Candidatus Falkowiibacteriota</taxon>
    </lineage>
</organism>
<evidence type="ECO:0000313" key="2">
    <source>
        <dbReference type="EMBL" id="PIT95108.1"/>
    </source>
</evidence>
<dbReference type="AlphaFoldDB" id="A0A2M6WQL7"/>
<dbReference type="Proteomes" id="UP000228900">
    <property type="component" value="Unassembled WGS sequence"/>
</dbReference>
<feature type="domain" description="HD" evidence="1">
    <location>
        <begin position="81"/>
        <end position="196"/>
    </location>
</feature>
<dbReference type="PROSITE" id="PS51831">
    <property type="entry name" value="HD"/>
    <property type="match status" value="1"/>
</dbReference>
<dbReference type="InterPro" id="IPR050135">
    <property type="entry name" value="dGTPase-like"/>
</dbReference>
<dbReference type="Gene3D" id="1.10.3210.10">
    <property type="entry name" value="Hypothetical protein af1432"/>
    <property type="match status" value="1"/>
</dbReference>
<dbReference type="InterPro" id="IPR003607">
    <property type="entry name" value="HD/PDEase_dom"/>
</dbReference>
<reference evidence="3" key="1">
    <citation type="submission" date="2017-09" db="EMBL/GenBank/DDBJ databases">
        <title>Depth-based differentiation of microbial function through sediment-hosted aquifers and enrichment of novel symbionts in the deep terrestrial subsurface.</title>
        <authorList>
            <person name="Probst A.J."/>
            <person name="Ladd B."/>
            <person name="Jarett J.K."/>
            <person name="Geller-Mcgrath D.E."/>
            <person name="Sieber C.M.K."/>
            <person name="Emerson J.B."/>
            <person name="Anantharaman K."/>
            <person name="Thomas B.C."/>
            <person name="Malmstrom R."/>
            <person name="Stieglmeier M."/>
            <person name="Klingl A."/>
            <person name="Woyke T."/>
            <person name="Ryan C.M."/>
            <person name="Banfield J.F."/>
        </authorList>
    </citation>
    <scope>NUCLEOTIDE SEQUENCE [LARGE SCALE GENOMIC DNA]</scope>
</reference>